<proteinExistence type="predicted"/>
<dbReference type="Proteomes" id="UP000007963">
    <property type="component" value="Unassembled WGS sequence"/>
</dbReference>
<dbReference type="SUPFAM" id="SSF53474">
    <property type="entry name" value="alpha/beta-Hydrolases"/>
    <property type="match status" value="1"/>
</dbReference>
<evidence type="ECO:0008006" key="3">
    <source>
        <dbReference type="Google" id="ProtNLM"/>
    </source>
</evidence>
<sequence length="290" mass="31407">MHLETFHYKTDHSLQTVTIAKPPRQIPSTEGYWVILIRGGAWHDPIQASLDFLTPTITALASSCGTVSLPIAAFASISYRLGPHPDNIHDVQAALASLQRKFGFGSRYIFVGCNCGATLAFQSVMGRFRSKESEWTYASPAVIVGVAGVYDLKMLQNSCKDDPACQSFIERAFGSDEAVWDDVSPATVEGLDGVEGGWDAGHYALLADPRTAGPIELAQRDAMKDGALARWLRAGGSGDRRIGRLPLDGEGSEVWGNGGELARAITFAHERLQMVITHISEMKQLSSQAE</sequence>
<dbReference type="RefSeq" id="XP_001210294.1">
    <property type="nucleotide sequence ID" value="XM_001210294.1"/>
</dbReference>
<evidence type="ECO:0000313" key="2">
    <source>
        <dbReference type="Proteomes" id="UP000007963"/>
    </source>
</evidence>
<dbReference type="eggNOG" id="ENOG502S28Q">
    <property type="taxonomic scope" value="Eukaryota"/>
</dbReference>
<name>Q0D1H6_ASPTN</name>
<reference evidence="2" key="1">
    <citation type="submission" date="2005-09" db="EMBL/GenBank/DDBJ databases">
        <title>Annotation of the Aspergillus terreus NIH2624 genome.</title>
        <authorList>
            <person name="Birren B.W."/>
            <person name="Lander E.S."/>
            <person name="Galagan J.E."/>
            <person name="Nusbaum C."/>
            <person name="Devon K."/>
            <person name="Henn M."/>
            <person name="Ma L.-J."/>
            <person name="Jaffe D.B."/>
            <person name="Butler J."/>
            <person name="Alvarez P."/>
            <person name="Gnerre S."/>
            <person name="Grabherr M."/>
            <person name="Kleber M."/>
            <person name="Mauceli E.W."/>
            <person name="Brockman W."/>
            <person name="Rounsley S."/>
            <person name="Young S.K."/>
            <person name="LaButti K."/>
            <person name="Pushparaj V."/>
            <person name="DeCaprio D."/>
            <person name="Crawford M."/>
            <person name="Koehrsen M."/>
            <person name="Engels R."/>
            <person name="Montgomery P."/>
            <person name="Pearson M."/>
            <person name="Howarth C."/>
            <person name="Larson L."/>
            <person name="Luoma S."/>
            <person name="White J."/>
            <person name="Alvarado L."/>
            <person name="Kodira C.D."/>
            <person name="Zeng Q."/>
            <person name="Oleary S."/>
            <person name="Yandava C."/>
            <person name="Denning D.W."/>
            <person name="Nierman W.C."/>
            <person name="Milne T."/>
            <person name="Madden K."/>
        </authorList>
    </citation>
    <scope>NUCLEOTIDE SEQUENCE [LARGE SCALE GENOMIC DNA]</scope>
    <source>
        <strain evidence="2">NIH 2624 / FGSC A1156</strain>
    </source>
</reference>
<evidence type="ECO:0000313" key="1">
    <source>
        <dbReference type="EMBL" id="EAU38854.1"/>
    </source>
</evidence>
<organism evidence="1 2">
    <name type="scientific">Aspergillus terreus (strain NIH 2624 / FGSC A1156)</name>
    <dbReference type="NCBI Taxonomy" id="341663"/>
    <lineage>
        <taxon>Eukaryota</taxon>
        <taxon>Fungi</taxon>
        <taxon>Dikarya</taxon>
        <taxon>Ascomycota</taxon>
        <taxon>Pezizomycotina</taxon>
        <taxon>Eurotiomycetes</taxon>
        <taxon>Eurotiomycetidae</taxon>
        <taxon>Eurotiales</taxon>
        <taxon>Aspergillaceae</taxon>
        <taxon>Aspergillus</taxon>
        <taxon>Aspergillus subgen. Circumdati</taxon>
    </lineage>
</organism>
<dbReference type="STRING" id="341663.Q0D1H6"/>
<protein>
    <recommendedName>
        <fullName evidence="3">Alpha/beta hydrolase fold-3 domain-containing protein</fullName>
    </recommendedName>
</protein>
<gene>
    <name evidence="1" type="ORF">ATEG_00208</name>
</gene>
<dbReference type="AlphaFoldDB" id="Q0D1H6"/>
<dbReference type="HOGENOM" id="CLU_016852_0_0_1"/>
<dbReference type="VEuPathDB" id="FungiDB:ATEG_00208"/>
<accession>Q0D1H6</accession>
<dbReference type="Gene3D" id="3.40.50.1820">
    <property type="entry name" value="alpha/beta hydrolase"/>
    <property type="match status" value="1"/>
</dbReference>
<dbReference type="InterPro" id="IPR029058">
    <property type="entry name" value="AB_hydrolase_fold"/>
</dbReference>
<dbReference type="OrthoDB" id="420264at2759"/>
<dbReference type="EMBL" id="CH476594">
    <property type="protein sequence ID" value="EAU38854.1"/>
    <property type="molecule type" value="Genomic_DNA"/>
</dbReference>
<dbReference type="GeneID" id="4354957"/>